<accession>A0A6J8BN68</accession>
<dbReference type="InterPro" id="IPR050333">
    <property type="entry name" value="SLRP"/>
</dbReference>
<dbReference type="PANTHER" id="PTHR45712">
    <property type="entry name" value="AGAP008170-PA"/>
    <property type="match status" value="1"/>
</dbReference>
<evidence type="ECO:0000256" key="2">
    <source>
        <dbReference type="ARBA" id="ARBA00022737"/>
    </source>
</evidence>
<dbReference type="AlphaFoldDB" id="A0A6J8BN68"/>
<dbReference type="InterPro" id="IPR001611">
    <property type="entry name" value="Leu-rich_rpt"/>
</dbReference>
<reference evidence="3 4" key="1">
    <citation type="submission" date="2020-06" db="EMBL/GenBank/DDBJ databases">
        <authorList>
            <person name="Li R."/>
            <person name="Bekaert M."/>
        </authorList>
    </citation>
    <scope>NUCLEOTIDE SEQUENCE [LARGE SCALE GENOMIC DNA]</scope>
    <source>
        <strain evidence="4">wild</strain>
    </source>
</reference>
<name>A0A6J8BN68_MYTCO</name>
<gene>
    <name evidence="3" type="ORF">MCOR_20943</name>
</gene>
<organism evidence="3 4">
    <name type="scientific">Mytilus coruscus</name>
    <name type="common">Sea mussel</name>
    <dbReference type="NCBI Taxonomy" id="42192"/>
    <lineage>
        <taxon>Eukaryota</taxon>
        <taxon>Metazoa</taxon>
        <taxon>Spiralia</taxon>
        <taxon>Lophotrochozoa</taxon>
        <taxon>Mollusca</taxon>
        <taxon>Bivalvia</taxon>
        <taxon>Autobranchia</taxon>
        <taxon>Pteriomorphia</taxon>
        <taxon>Mytilida</taxon>
        <taxon>Mytiloidea</taxon>
        <taxon>Mytilidae</taxon>
        <taxon>Mytilinae</taxon>
        <taxon>Mytilus</taxon>
    </lineage>
</organism>
<dbReference type="Proteomes" id="UP000507470">
    <property type="component" value="Unassembled WGS sequence"/>
</dbReference>
<dbReference type="PANTHER" id="PTHR45712:SF22">
    <property type="entry name" value="INSULIN-LIKE GROWTH FACTOR-BINDING PROTEIN COMPLEX ACID LABILE SUBUNIT"/>
    <property type="match status" value="1"/>
</dbReference>
<keyword evidence="4" id="KW-1185">Reference proteome</keyword>
<sequence>MRDLAVRKIFLVGLIHVFNEEITEAAEGEVVEAEEADETDNLDLIVQNYFKILIKEEVQRPLMGYLGNAVTLLLYIGFVAGRKCEFENRCQCFFNTGKQDYKADCSNAHLTHIPDFPKNIKVIILDNNLISTIPDNHFRNNSKLCKISLLNNKLTVLRKDTFCGAYNLINLTLYNNEIKDVDENVFMSIPALKYLNIKRNHIDWMKLNITFPYSLQTLLMDFKILEQNHIFDSFKGLINKVCVTVNICQSIDTSF</sequence>
<proteinExistence type="predicted"/>
<evidence type="ECO:0000313" key="4">
    <source>
        <dbReference type="Proteomes" id="UP000507470"/>
    </source>
</evidence>
<dbReference type="OrthoDB" id="27267at2759"/>
<dbReference type="Pfam" id="PF13855">
    <property type="entry name" value="LRR_8"/>
    <property type="match status" value="1"/>
</dbReference>
<dbReference type="Gene3D" id="3.80.10.10">
    <property type="entry name" value="Ribonuclease Inhibitor"/>
    <property type="match status" value="1"/>
</dbReference>
<dbReference type="EMBL" id="CACVKT020003697">
    <property type="protein sequence ID" value="CAC5385395.1"/>
    <property type="molecule type" value="Genomic_DNA"/>
</dbReference>
<keyword evidence="2" id="KW-0677">Repeat</keyword>
<dbReference type="SUPFAM" id="SSF52058">
    <property type="entry name" value="L domain-like"/>
    <property type="match status" value="1"/>
</dbReference>
<evidence type="ECO:0000313" key="3">
    <source>
        <dbReference type="EMBL" id="CAC5385395.1"/>
    </source>
</evidence>
<evidence type="ECO:0000256" key="1">
    <source>
        <dbReference type="ARBA" id="ARBA00022614"/>
    </source>
</evidence>
<dbReference type="InterPro" id="IPR032675">
    <property type="entry name" value="LRR_dom_sf"/>
</dbReference>
<protein>
    <submittedName>
        <fullName evidence="3">Uncharacterized protein</fullName>
    </submittedName>
</protein>
<keyword evidence="1" id="KW-0433">Leucine-rich repeat</keyword>